<organism evidence="1 2">
    <name type="scientific">Micromonospora tarensis</name>
    <dbReference type="NCBI Taxonomy" id="2806100"/>
    <lineage>
        <taxon>Bacteria</taxon>
        <taxon>Bacillati</taxon>
        <taxon>Actinomycetota</taxon>
        <taxon>Actinomycetes</taxon>
        <taxon>Micromonosporales</taxon>
        <taxon>Micromonosporaceae</taxon>
        <taxon>Micromonospora</taxon>
    </lineage>
</organism>
<reference evidence="1 2" key="1">
    <citation type="submission" date="2021-01" db="EMBL/GenBank/DDBJ databases">
        <title>Draft genome sequence of Micromonospora sp. strain STR1s_6.</title>
        <authorList>
            <person name="Karlyshev A."/>
            <person name="Jawad R."/>
        </authorList>
    </citation>
    <scope>NUCLEOTIDE SEQUENCE [LARGE SCALE GENOMIC DNA]</scope>
    <source>
        <strain evidence="1 2">STR1S-6</strain>
    </source>
</reference>
<dbReference type="RefSeq" id="WP_203147210.1">
    <property type="nucleotide sequence ID" value="NZ_JAEVHL010000012.1"/>
</dbReference>
<name>A0ABS1YBN3_9ACTN</name>
<accession>A0ABS1YBN3</accession>
<evidence type="ECO:0000313" key="2">
    <source>
        <dbReference type="Proteomes" id="UP000622245"/>
    </source>
</evidence>
<evidence type="ECO:0000313" key="1">
    <source>
        <dbReference type="EMBL" id="MBM0274803.1"/>
    </source>
</evidence>
<gene>
    <name evidence="1" type="ORF">JM949_04730</name>
</gene>
<protein>
    <submittedName>
        <fullName evidence="1">Uncharacterized protein</fullName>
    </submittedName>
</protein>
<comment type="caution">
    <text evidence="1">The sequence shown here is derived from an EMBL/GenBank/DDBJ whole genome shotgun (WGS) entry which is preliminary data.</text>
</comment>
<keyword evidence="2" id="KW-1185">Reference proteome</keyword>
<proteinExistence type="predicted"/>
<dbReference type="EMBL" id="JAEVHL010000012">
    <property type="protein sequence ID" value="MBM0274803.1"/>
    <property type="molecule type" value="Genomic_DNA"/>
</dbReference>
<dbReference type="Proteomes" id="UP000622245">
    <property type="component" value="Unassembled WGS sequence"/>
</dbReference>
<sequence length="130" mass="13948">MTIADPRLLRPPAVLSRAAGLALLHWGVVDGPHGLSLVVEVVDEDATGALQTGPWKDPQTDNLSIHVTTGDAEPICPKTMARFSGPAWQRWMVTFDRYDRPARVNAATATITIAVQPVDLQAAIDLSGRA</sequence>